<dbReference type="EC" id="1.4.3.19" evidence="3"/>
<organism evidence="3 4">
    <name type="scientific">Granulicella aggregans</name>
    <dbReference type="NCBI Taxonomy" id="474949"/>
    <lineage>
        <taxon>Bacteria</taxon>
        <taxon>Pseudomonadati</taxon>
        <taxon>Acidobacteriota</taxon>
        <taxon>Terriglobia</taxon>
        <taxon>Terriglobales</taxon>
        <taxon>Acidobacteriaceae</taxon>
        <taxon>Granulicella</taxon>
    </lineage>
</organism>
<dbReference type="EMBL" id="JACHIP010000005">
    <property type="protein sequence ID" value="MBB5058991.1"/>
    <property type="molecule type" value="Genomic_DNA"/>
</dbReference>
<protein>
    <submittedName>
        <fullName evidence="3">Glycine oxidase</fullName>
        <ecNumber evidence="3">1.4.3.19</ecNumber>
    </submittedName>
</protein>
<dbReference type="GO" id="GO:0043799">
    <property type="term" value="F:glycine oxidase activity"/>
    <property type="evidence" value="ECO:0007669"/>
    <property type="project" value="UniProtKB-EC"/>
</dbReference>
<evidence type="ECO:0000313" key="4">
    <source>
        <dbReference type="Proteomes" id="UP000540989"/>
    </source>
</evidence>
<dbReference type="PANTHER" id="PTHR13847:SF289">
    <property type="entry name" value="GLYCINE OXIDASE"/>
    <property type="match status" value="1"/>
</dbReference>
<name>A0A7W7ZGT3_9BACT</name>
<dbReference type="GO" id="GO:0005737">
    <property type="term" value="C:cytoplasm"/>
    <property type="evidence" value="ECO:0007669"/>
    <property type="project" value="TreeGrafter"/>
</dbReference>
<dbReference type="InterPro" id="IPR006076">
    <property type="entry name" value="FAD-dep_OxRdtase"/>
</dbReference>
<evidence type="ECO:0000259" key="2">
    <source>
        <dbReference type="Pfam" id="PF01266"/>
    </source>
</evidence>
<dbReference type="AlphaFoldDB" id="A0A7W7ZGT3"/>
<sequence>MTQSDICIAGAGIIGLSLALELRARGLSVIVLDSGAPMQEASTAAAGMLAADDPHNPPELFALSHLSRSLYPSFLDRVRDLGGIAVPFQTHRTLQALAGNRASTLPQELQTELLVKDSDAVVDPGSGFTFLREHSIDPRQLAPALIEAIASTSIRTLYNSPVITTGYGAGRVTVRTSATTIQADHFVDCTGAWAGSSETDTAFLAIPIKGQMLALTLPADLQLKTTLRAADIYIVPRTLGPGKGRAIVGATVEDAGFDKTVEPAAIESLRQRAISLVPGLAHATIADTWAGLRPGTPDRLPIIGPHPTRSHHWFATGHYRNGILLAPATARVMADLILGQSPTASLESFSPSRYTLSLAIGVQ</sequence>
<dbReference type="SUPFAM" id="SSF54373">
    <property type="entry name" value="FAD-linked reductases, C-terminal domain"/>
    <property type="match status" value="1"/>
</dbReference>
<keyword evidence="1 3" id="KW-0560">Oxidoreductase</keyword>
<feature type="domain" description="FAD dependent oxidoreductase" evidence="2">
    <location>
        <begin position="5"/>
        <end position="336"/>
    </location>
</feature>
<comment type="caution">
    <text evidence="3">The sequence shown here is derived from an EMBL/GenBank/DDBJ whole genome shotgun (WGS) entry which is preliminary data.</text>
</comment>
<dbReference type="Gene3D" id="3.30.9.10">
    <property type="entry name" value="D-Amino Acid Oxidase, subunit A, domain 2"/>
    <property type="match status" value="1"/>
</dbReference>
<dbReference type="PANTHER" id="PTHR13847">
    <property type="entry name" value="SARCOSINE DEHYDROGENASE-RELATED"/>
    <property type="match status" value="1"/>
</dbReference>
<gene>
    <name evidence="3" type="ORF">HDF16_003714</name>
</gene>
<reference evidence="3 4" key="1">
    <citation type="submission" date="2020-08" db="EMBL/GenBank/DDBJ databases">
        <title>Genomic Encyclopedia of Type Strains, Phase IV (KMG-V): Genome sequencing to study the core and pangenomes of soil and plant-associated prokaryotes.</title>
        <authorList>
            <person name="Whitman W."/>
        </authorList>
    </citation>
    <scope>NUCLEOTIDE SEQUENCE [LARGE SCALE GENOMIC DNA]</scope>
    <source>
        <strain evidence="3 4">M8UP14</strain>
    </source>
</reference>
<dbReference type="InterPro" id="IPR036188">
    <property type="entry name" value="FAD/NAD-bd_sf"/>
</dbReference>
<dbReference type="SUPFAM" id="SSF51905">
    <property type="entry name" value="FAD/NAD(P)-binding domain"/>
    <property type="match status" value="1"/>
</dbReference>
<accession>A0A7W7ZGT3</accession>
<dbReference type="RefSeq" id="WP_184219689.1">
    <property type="nucleotide sequence ID" value="NZ_JACHIP010000005.1"/>
</dbReference>
<dbReference type="Pfam" id="PF01266">
    <property type="entry name" value="DAO"/>
    <property type="match status" value="1"/>
</dbReference>
<proteinExistence type="predicted"/>
<keyword evidence="4" id="KW-1185">Reference proteome</keyword>
<dbReference type="Gene3D" id="3.50.50.60">
    <property type="entry name" value="FAD/NAD(P)-binding domain"/>
    <property type="match status" value="1"/>
</dbReference>
<evidence type="ECO:0000256" key="1">
    <source>
        <dbReference type="ARBA" id="ARBA00023002"/>
    </source>
</evidence>
<dbReference type="Proteomes" id="UP000540989">
    <property type="component" value="Unassembled WGS sequence"/>
</dbReference>
<evidence type="ECO:0000313" key="3">
    <source>
        <dbReference type="EMBL" id="MBB5058991.1"/>
    </source>
</evidence>